<dbReference type="OrthoDB" id="9808429at2"/>
<dbReference type="GO" id="GO:0047617">
    <property type="term" value="F:fatty acyl-CoA hydrolase activity"/>
    <property type="evidence" value="ECO:0007669"/>
    <property type="project" value="TreeGrafter"/>
</dbReference>
<evidence type="ECO:0000256" key="2">
    <source>
        <dbReference type="ARBA" id="ARBA00022801"/>
    </source>
</evidence>
<reference evidence="3 4" key="1">
    <citation type="submission" date="2019-07" db="EMBL/GenBank/DDBJ databases">
        <title>Sphingomonas solaris sp. nov., isolated from a solar panel from Boston, Massachusetts.</title>
        <authorList>
            <person name="Tanner K."/>
            <person name="Pascual J."/>
            <person name="Mancuso C."/>
            <person name="Pereto J."/>
            <person name="Khalil A."/>
            <person name="Vilanova C."/>
        </authorList>
    </citation>
    <scope>NUCLEOTIDE SEQUENCE [LARGE SCALE GENOMIC DNA]</scope>
    <source>
        <strain evidence="3 4">R4DWN</strain>
    </source>
</reference>
<dbReference type="PROSITE" id="PS01328">
    <property type="entry name" value="4HBCOA_THIOESTERASE"/>
    <property type="match status" value="1"/>
</dbReference>
<dbReference type="PANTHER" id="PTHR31793:SF37">
    <property type="entry name" value="ACYL-COA THIOESTER HYDROLASE YBGC"/>
    <property type="match status" value="1"/>
</dbReference>
<sequence>MSDANATTLPTLDQPYAGGFVDGVHRFALRVYFEDTDLTGIVYHAGYLRFMERARSDMLRAAGIDQRAAHEAGEGAYAVADLAIRYRRPAKLDDALVVVSTVTAIRAASCAIHQRVMRGGEVLTQADVTAAFVSPDGRPRRQPPAWVAIFEQIRGKQTDR</sequence>
<evidence type="ECO:0000313" key="4">
    <source>
        <dbReference type="Proteomes" id="UP000318681"/>
    </source>
</evidence>
<proteinExistence type="inferred from homology"/>
<dbReference type="SUPFAM" id="SSF54637">
    <property type="entry name" value="Thioesterase/thiol ester dehydrase-isomerase"/>
    <property type="match status" value="1"/>
</dbReference>
<comment type="similarity">
    <text evidence="1">Belongs to the 4-hydroxybenzoyl-CoA thioesterase family.</text>
</comment>
<dbReference type="InterPro" id="IPR029069">
    <property type="entry name" value="HotDog_dom_sf"/>
</dbReference>
<organism evidence="3 4">
    <name type="scientific">Alterirhizorhabdus solaris</name>
    <dbReference type="NCBI Taxonomy" id="2529389"/>
    <lineage>
        <taxon>Bacteria</taxon>
        <taxon>Pseudomonadati</taxon>
        <taxon>Pseudomonadota</taxon>
        <taxon>Alphaproteobacteria</taxon>
        <taxon>Sphingomonadales</taxon>
        <taxon>Rhizorhabdaceae</taxon>
        <taxon>Alterirhizorhabdus</taxon>
    </lineage>
</organism>
<dbReference type="NCBIfam" id="TIGR00051">
    <property type="entry name" value="YbgC/FadM family acyl-CoA thioesterase"/>
    <property type="match status" value="1"/>
</dbReference>
<dbReference type="PIRSF" id="PIRSF003230">
    <property type="entry name" value="YbgC"/>
    <property type="match status" value="1"/>
</dbReference>
<dbReference type="Pfam" id="PF13279">
    <property type="entry name" value="4HBT_2"/>
    <property type="match status" value="1"/>
</dbReference>
<dbReference type="InterPro" id="IPR008272">
    <property type="entry name" value="HB-CoA_thioesterase_AS"/>
</dbReference>
<name>A0A558QYS7_9SPHN</name>
<evidence type="ECO:0000313" key="3">
    <source>
        <dbReference type="EMBL" id="TVV72303.1"/>
    </source>
</evidence>
<keyword evidence="4" id="KW-1185">Reference proteome</keyword>
<accession>A0A558QYS7</accession>
<dbReference type="Proteomes" id="UP000318681">
    <property type="component" value="Unassembled WGS sequence"/>
</dbReference>
<dbReference type="FunFam" id="3.10.129.10:FF:000004">
    <property type="entry name" value="Tol-pal system-associated acyl-CoA thioesterase"/>
    <property type="match status" value="1"/>
</dbReference>
<dbReference type="CDD" id="cd00586">
    <property type="entry name" value="4HBT"/>
    <property type="match status" value="1"/>
</dbReference>
<dbReference type="EMBL" id="VNIM01000067">
    <property type="protein sequence ID" value="TVV72303.1"/>
    <property type="molecule type" value="Genomic_DNA"/>
</dbReference>
<dbReference type="InterPro" id="IPR006684">
    <property type="entry name" value="YbgC/YbaW"/>
</dbReference>
<protein>
    <submittedName>
        <fullName evidence="3">YbgC/FadM family acyl-CoA thioesterase</fullName>
        <ecNumber evidence="3">3.1.2.-</ecNumber>
    </submittedName>
</protein>
<dbReference type="RefSeq" id="WP_145153629.1">
    <property type="nucleotide sequence ID" value="NZ_VNIM01000067.1"/>
</dbReference>
<keyword evidence="2 3" id="KW-0378">Hydrolase</keyword>
<dbReference type="EC" id="3.1.2.-" evidence="3"/>
<gene>
    <name evidence="3" type="ORF">FOY91_14865</name>
</gene>
<dbReference type="InterPro" id="IPR050563">
    <property type="entry name" value="4-hydroxybenzoyl-CoA_TE"/>
</dbReference>
<comment type="caution">
    <text evidence="3">The sequence shown here is derived from an EMBL/GenBank/DDBJ whole genome shotgun (WGS) entry which is preliminary data.</text>
</comment>
<dbReference type="Gene3D" id="3.10.129.10">
    <property type="entry name" value="Hotdog Thioesterase"/>
    <property type="match status" value="1"/>
</dbReference>
<evidence type="ECO:0000256" key="1">
    <source>
        <dbReference type="ARBA" id="ARBA00005953"/>
    </source>
</evidence>
<dbReference type="PANTHER" id="PTHR31793">
    <property type="entry name" value="4-HYDROXYBENZOYL-COA THIOESTERASE FAMILY MEMBER"/>
    <property type="match status" value="1"/>
</dbReference>
<dbReference type="AlphaFoldDB" id="A0A558QYS7"/>